<dbReference type="EC" id="6.3.2.3" evidence="9"/>
<feature type="binding site" evidence="11">
    <location>
        <position position="403"/>
    </location>
    <ligand>
        <name>Mg(2+)</name>
        <dbReference type="ChEBI" id="CHEBI:18420"/>
    </ligand>
</feature>
<dbReference type="GO" id="GO:0004363">
    <property type="term" value="F:glutathione synthase activity"/>
    <property type="evidence" value="ECO:0007669"/>
    <property type="project" value="UniProtKB-UniRule"/>
</dbReference>
<dbReference type="Gene3D" id="3.30.470.20">
    <property type="entry name" value="ATP-grasp fold, B domain"/>
    <property type="match status" value="1"/>
</dbReference>
<dbReference type="Gene3D" id="1.10.1080.10">
    <property type="entry name" value="Glutathione Synthetase, Chain A, domain 3"/>
    <property type="match status" value="1"/>
</dbReference>
<comment type="cofactor">
    <cofactor evidence="9 11">
        <name>Mg(2+)</name>
        <dbReference type="ChEBI" id="CHEBI:18420"/>
    </cofactor>
    <text evidence="9 11">Binds 1 Mg(2+) ion per subunit.</text>
</comment>
<dbReference type="PANTHER" id="PTHR11130:SF0">
    <property type="entry name" value="GLUTATHIONE SYNTHETASE"/>
    <property type="match status" value="1"/>
</dbReference>
<feature type="binding site" evidence="10">
    <location>
        <position position="490"/>
    </location>
    <ligand>
        <name>ATP</name>
        <dbReference type="ChEBI" id="CHEBI:30616"/>
    </ligand>
</feature>
<dbReference type="PIRSF" id="PIRSF001558">
    <property type="entry name" value="GSHase"/>
    <property type="match status" value="1"/>
</dbReference>
<dbReference type="NCBIfam" id="TIGR01986">
    <property type="entry name" value="glut_syn_euk"/>
    <property type="match status" value="1"/>
</dbReference>
<comment type="pathway">
    <text evidence="1 9">Sulfur metabolism; glutathione biosynthesis; glutathione from L-cysteine and L-glutamate: step 2/2.</text>
</comment>
<dbReference type="GO" id="GO:0000287">
    <property type="term" value="F:magnesium ion binding"/>
    <property type="evidence" value="ECO:0007669"/>
    <property type="project" value="UniProtKB-UniRule"/>
</dbReference>
<reference evidence="13 14" key="1">
    <citation type="submission" date="2018-02" db="EMBL/GenBank/DDBJ databases">
        <title>The genomes of Aspergillus section Nigri reveals drivers in fungal speciation.</title>
        <authorList>
            <consortium name="DOE Joint Genome Institute"/>
            <person name="Vesth T.C."/>
            <person name="Nybo J."/>
            <person name="Theobald S."/>
            <person name="Brandl J."/>
            <person name="Frisvad J.C."/>
            <person name="Nielsen K.F."/>
            <person name="Lyhne E.K."/>
            <person name="Kogle M.E."/>
            <person name="Kuo A."/>
            <person name="Riley R."/>
            <person name="Clum A."/>
            <person name="Nolan M."/>
            <person name="Lipzen A."/>
            <person name="Salamov A."/>
            <person name="Henrissat B."/>
            <person name="Wiebenga A."/>
            <person name="De vries R.P."/>
            <person name="Grigoriev I.V."/>
            <person name="Mortensen U.H."/>
            <person name="Andersen M.R."/>
            <person name="Baker S.E."/>
        </authorList>
    </citation>
    <scope>NUCLEOTIDE SEQUENCE [LARGE SCALE GENOMIC DNA]</scope>
    <source>
        <strain evidence="13 14">CBS 115571</strain>
    </source>
</reference>
<evidence type="ECO:0000256" key="10">
    <source>
        <dbReference type="PIRSR" id="PIRSR001558-1"/>
    </source>
</evidence>
<dbReference type="Gene3D" id="3.40.50.1760">
    <property type="entry name" value="Glutathione synthase, substrate-binding domain superfamily, eukaryotic"/>
    <property type="match status" value="1"/>
</dbReference>
<dbReference type="SUPFAM" id="SSF52440">
    <property type="entry name" value="PreATP-grasp domain"/>
    <property type="match status" value="1"/>
</dbReference>
<dbReference type="GO" id="GO:0043295">
    <property type="term" value="F:glutathione binding"/>
    <property type="evidence" value="ECO:0007669"/>
    <property type="project" value="UniProtKB-UniRule"/>
</dbReference>
<comment type="catalytic activity">
    <reaction evidence="9">
        <text>gamma-L-glutamyl-L-cysteine + glycine + ATP = glutathione + ADP + phosphate + H(+)</text>
        <dbReference type="Rhea" id="RHEA:13557"/>
        <dbReference type="ChEBI" id="CHEBI:15378"/>
        <dbReference type="ChEBI" id="CHEBI:30616"/>
        <dbReference type="ChEBI" id="CHEBI:43474"/>
        <dbReference type="ChEBI" id="CHEBI:57305"/>
        <dbReference type="ChEBI" id="CHEBI:57925"/>
        <dbReference type="ChEBI" id="CHEBI:58173"/>
        <dbReference type="ChEBI" id="CHEBI:456216"/>
        <dbReference type="EC" id="6.3.2.3"/>
    </reaction>
</comment>
<dbReference type="SUPFAM" id="SSF56059">
    <property type="entry name" value="Glutathione synthetase ATP-binding domain-like"/>
    <property type="match status" value="1"/>
</dbReference>
<dbReference type="EMBL" id="KZ825104">
    <property type="protein sequence ID" value="PYI23894.1"/>
    <property type="molecule type" value="Genomic_DNA"/>
</dbReference>
<evidence type="ECO:0000259" key="12">
    <source>
        <dbReference type="Pfam" id="PF03199"/>
    </source>
</evidence>
<keyword evidence="3 9" id="KW-0436">Ligase</keyword>
<dbReference type="OMA" id="DWQINHG"/>
<evidence type="ECO:0000256" key="6">
    <source>
        <dbReference type="ARBA" id="ARBA00022741"/>
    </source>
</evidence>
<keyword evidence="14" id="KW-1185">Reference proteome</keyword>
<evidence type="ECO:0000256" key="9">
    <source>
        <dbReference type="PIRNR" id="PIRNR001558"/>
    </source>
</evidence>
<feature type="binding site" evidence="10">
    <location>
        <begin position="432"/>
        <end position="435"/>
    </location>
    <ligand>
        <name>ATP</name>
        <dbReference type="ChEBI" id="CHEBI:30616"/>
    </ligand>
</feature>
<evidence type="ECO:0000256" key="8">
    <source>
        <dbReference type="ARBA" id="ARBA00022842"/>
    </source>
</evidence>
<feature type="binding site" evidence="10">
    <location>
        <position position="410"/>
    </location>
    <ligand>
        <name>ATP</name>
        <dbReference type="ChEBI" id="CHEBI:30616"/>
    </ligand>
</feature>
<dbReference type="Pfam" id="PF03917">
    <property type="entry name" value="GSH_synth_ATP"/>
    <property type="match status" value="1"/>
</dbReference>
<dbReference type="Proteomes" id="UP000249829">
    <property type="component" value="Unassembled WGS sequence"/>
</dbReference>
<proteinExistence type="inferred from homology"/>
<evidence type="ECO:0000256" key="2">
    <source>
        <dbReference type="ARBA" id="ARBA00010385"/>
    </source>
</evidence>
<dbReference type="Gene3D" id="3.30.1490.80">
    <property type="match status" value="1"/>
</dbReference>
<evidence type="ECO:0000313" key="14">
    <source>
        <dbReference type="Proteomes" id="UP000249829"/>
    </source>
</evidence>
<keyword evidence="4 9" id="KW-0317">Glutathione biosynthesis</keyword>
<dbReference type="STRING" id="1450538.A0A2V5HP71"/>
<keyword evidence="5 9" id="KW-0479">Metal-binding</keyword>
<sequence length="512" mass="56617">MYPPPLSEEQRLWLASSVQDWQINHGSMLKRVRSQSAHSVLCCPIGVTLFPTPFPRAHFDQALEMQSIYHELYCAMTEDEHWIQTTLQEILHVNSLAAALWEIHRKVKRVDGYIQNISCGIFRSDYMLQGDGTSKLAIDPADGPISTPQLKQVEFNTFSCAGASHAQKTVDMHRHFTRTGAYASLTNGGSPVSLAALPENNNIQSLGACLAEAHALYGQAKSKVAAKTAVLFVVQPQNFNIADERPVEYALWNRDSPVPAYRVEWGDDLLAHTSLSKTKELLFHPPWLQSQAPIEISVVYLRAGYEADEYNDAGKSARVRLETSRAIKCPTLLAQILTFKKVQQALAEPGSVERFLSPEKAAKIRKTFVPMYPLDESQAGVRARKWAADPDVAEHFVLKPSLEGGGHNVYGAKIPDFLASVAPSAWCAYILMERIRSPAVYNVLMSPQGIGSGQVVSELGVIGTCIWKKRTMEGSEFLSNTVAGWSFKTKLAGVDEMSVVKGYGCFDTPLLY</sequence>
<dbReference type="GO" id="GO:0005524">
    <property type="term" value="F:ATP binding"/>
    <property type="evidence" value="ECO:0007669"/>
    <property type="project" value="UniProtKB-UniRule"/>
</dbReference>
<dbReference type="UniPathway" id="UPA00142">
    <property type="reaction ID" value="UER00210"/>
</dbReference>
<dbReference type="InterPro" id="IPR016185">
    <property type="entry name" value="PreATP-grasp_dom_sf"/>
</dbReference>
<dbReference type="InterPro" id="IPR014049">
    <property type="entry name" value="Glutathione_synthase_N_euk"/>
</dbReference>
<evidence type="ECO:0000256" key="7">
    <source>
        <dbReference type="ARBA" id="ARBA00022840"/>
    </source>
</evidence>
<dbReference type="InterPro" id="IPR037013">
    <property type="entry name" value="GSH-S_sub-bd_sf"/>
</dbReference>
<dbReference type="InterPro" id="IPR014042">
    <property type="entry name" value="Glutathione_synthase_a-hlx"/>
</dbReference>
<evidence type="ECO:0000256" key="1">
    <source>
        <dbReference type="ARBA" id="ARBA00004965"/>
    </source>
</evidence>
<gene>
    <name evidence="13" type="ORF">BO99DRAFT_398929</name>
</gene>
<evidence type="ECO:0000256" key="4">
    <source>
        <dbReference type="ARBA" id="ARBA00022684"/>
    </source>
</evidence>
<protein>
    <recommendedName>
        <fullName evidence="9">Glutathione synthetase</fullName>
        <shortName evidence="9">GSH-S</shortName>
        <ecNumber evidence="9">6.3.2.3</ecNumber>
    </recommendedName>
</protein>
<evidence type="ECO:0000256" key="5">
    <source>
        <dbReference type="ARBA" id="ARBA00022723"/>
    </source>
</evidence>
<dbReference type="PANTHER" id="PTHR11130">
    <property type="entry name" value="GLUTATHIONE SYNTHETASE"/>
    <property type="match status" value="1"/>
</dbReference>
<keyword evidence="7 9" id="KW-0067">ATP-binding</keyword>
<feature type="domain" description="Glutathione synthase substrate-binding" evidence="12">
    <location>
        <begin position="229"/>
        <end position="336"/>
    </location>
</feature>
<feature type="binding site" evidence="10">
    <location>
        <position position="496"/>
    </location>
    <ligand>
        <name>ATP</name>
        <dbReference type="ChEBI" id="CHEBI:30616"/>
    </ligand>
</feature>
<evidence type="ECO:0000256" key="3">
    <source>
        <dbReference type="ARBA" id="ARBA00022598"/>
    </source>
</evidence>
<dbReference type="GO" id="GO:0005829">
    <property type="term" value="C:cytosol"/>
    <property type="evidence" value="ECO:0007669"/>
    <property type="project" value="TreeGrafter"/>
</dbReference>
<organism evidence="13 14">
    <name type="scientific">Aspergillus violaceofuscus (strain CBS 115571)</name>
    <dbReference type="NCBI Taxonomy" id="1450538"/>
    <lineage>
        <taxon>Eukaryota</taxon>
        <taxon>Fungi</taxon>
        <taxon>Dikarya</taxon>
        <taxon>Ascomycota</taxon>
        <taxon>Pezizomycotina</taxon>
        <taxon>Eurotiomycetes</taxon>
        <taxon>Eurotiomycetidae</taxon>
        <taxon>Eurotiales</taxon>
        <taxon>Aspergillaceae</taxon>
        <taxon>Aspergillus</taxon>
    </lineage>
</organism>
<comment type="similarity">
    <text evidence="2 9">Belongs to the eukaryotic GSH synthase family.</text>
</comment>
<feature type="binding site" evidence="10">
    <location>
        <begin position="399"/>
        <end position="408"/>
    </location>
    <ligand>
        <name>ATP</name>
        <dbReference type="ChEBI" id="CHEBI:30616"/>
    </ligand>
</feature>
<feature type="binding site" evidence="10">
    <location>
        <position position="458"/>
    </location>
    <ligand>
        <name>ATP</name>
        <dbReference type="ChEBI" id="CHEBI:30616"/>
    </ligand>
</feature>
<dbReference type="InterPro" id="IPR005615">
    <property type="entry name" value="Glutathione_synthase"/>
</dbReference>
<accession>A0A2V5HP71</accession>
<keyword evidence="6 9" id="KW-0547">Nucleotide-binding</keyword>
<dbReference type="InterPro" id="IPR004887">
    <property type="entry name" value="GSH_synth_subst-bd"/>
</dbReference>
<keyword evidence="8 9" id="KW-0460">Magnesium</keyword>
<dbReference type="Gene3D" id="3.30.1490.50">
    <property type="match status" value="1"/>
</dbReference>
<evidence type="ECO:0000256" key="11">
    <source>
        <dbReference type="PIRSR" id="PIRSR001558-2"/>
    </source>
</evidence>
<evidence type="ECO:0000313" key="13">
    <source>
        <dbReference type="EMBL" id="PYI23894.1"/>
    </source>
</evidence>
<dbReference type="AlphaFoldDB" id="A0A2V5HP71"/>
<feature type="binding site" evidence="10">
    <location>
        <position position="340"/>
    </location>
    <ligand>
        <name>ATP</name>
        <dbReference type="ChEBI" id="CHEBI:30616"/>
    </ligand>
</feature>
<dbReference type="Pfam" id="PF03199">
    <property type="entry name" value="GSH_synthase"/>
    <property type="match status" value="1"/>
</dbReference>
<name>A0A2V5HP71_ASPV1</name>
<dbReference type="InterPro" id="IPR014709">
    <property type="entry name" value="Glutathione_synthase_C_euk"/>
</dbReference>